<protein>
    <submittedName>
        <fullName evidence="1">Uncharacterized protein</fullName>
    </submittedName>
</protein>
<dbReference type="InterPro" id="IPR046251">
    <property type="entry name" value="DUF6284"/>
</dbReference>
<sequence length="77" mass="8523">MRAVGEEPTRAELREIEAEMPLIEAALAVVDAEIAIALADSHADDLAWRRLRRAEARVTRRMQDFYAVSFGPLDGAA</sequence>
<name>A0ABP6ZAQ0_9ACTN</name>
<gene>
    <name evidence="1" type="ORF">GCM10022223_19000</name>
</gene>
<dbReference type="Pfam" id="PF19801">
    <property type="entry name" value="DUF6284"/>
    <property type="match status" value="1"/>
</dbReference>
<organism evidence="1 2">
    <name type="scientific">Kineosporia mesophila</name>
    <dbReference type="NCBI Taxonomy" id="566012"/>
    <lineage>
        <taxon>Bacteria</taxon>
        <taxon>Bacillati</taxon>
        <taxon>Actinomycetota</taxon>
        <taxon>Actinomycetes</taxon>
        <taxon>Kineosporiales</taxon>
        <taxon>Kineosporiaceae</taxon>
        <taxon>Kineosporia</taxon>
    </lineage>
</organism>
<evidence type="ECO:0000313" key="1">
    <source>
        <dbReference type="EMBL" id="GAA3603554.1"/>
    </source>
</evidence>
<accession>A0ABP6ZAQ0</accession>
<dbReference type="EMBL" id="BAAAZO010000003">
    <property type="protein sequence ID" value="GAA3603554.1"/>
    <property type="molecule type" value="Genomic_DNA"/>
</dbReference>
<evidence type="ECO:0000313" key="2">
    <source>
        <dbReference type="Proteomes" id="UP001501074"/>
    </source>
</evidence>
<keyword evidence="2" id="KW-1185">Reference proteome</keyword>
<reference evidence="2" key="1">
    <citation type="journal article" date="2019" name="Int. J. Syst. Evol. Microbiol.">
        <title>The Global Catalogue of Microorganisms (GCM) 10K type strain sequencing project: providing services to taxonomists for standard genome sequencing and annotation.</title>
        <authorList>
            <consortium name="The Broad Institute Genomics Platform"/>
            <consortium name="The Broad Institute Genome Sequencing Center for Infectious Disease"/>
            <person name="Wu L."/>
            <person name="Ma J."/>
        </authorList>
    </citation>
    <scope>NUCLEOTIDE SEQUENCE [LARGE SCALE GENOMIC DNA]</scope>
    <source>
        <strain evidence="2">JCM 16902</strain>
    </source>
</reference>
<dbReference type="Proteomes" id="UP001501074">
    <property type="component" value="Unassembled WGS sequence"/>
</dbReference>
<dbReference type="RefSeq" id="WP_231487220.1">
    <property type="nucleotide sequence ID" value="NZ_BAAAZO010000003.1"/>
</dbReference>
<comment type="caution">
    <text evidence="1">The sequence shown here is derived from an EMBL/GenBank/DDBJ whole genome shotgun (WGS) entry which is preliminary data.</text>
</comment>
<proteinExistence type="predicted"/>